<keyword evidence="4" id="KW-1185">Reference proteome</keyword>
<gene>
    <name evidence="3" type="ORF">ANCCAN_00006</name>
</gene>
<feature type="domain" description="Association with the SNF1 complex (ASC)" evidence="2">
    <location>
        <begin position="25"/>
        <end position="114"/>
    </location>
</feature>
<evidence type="ECO:0000256" key="1">
    <source>
        <dbReference type="ARBA" id="ARBA00010926"/>
    </source>
</evidence>
<dbReference type="SUPFAM" id="SSF160219">
    <property type="entry name" value="AMPKBI-like"/>
    <property type="match status" value="1"/>
</dbReference>
<dbReference type="Gene3D" id="6.20.250.60">
    <property type="match status" value="1"/>
</dbReference>
<dbReference type="GO" id="GO:0016301">
    <property type="term" value="F:kinase activity"/>
    <property type="evidence" value="ECO:0007669"/>
    <property type="project" value="UniProtKB-KW"/>
</dbReference>
<sequence length="114" mass="12995">MTSVTAPPMRENSPTAELNTIDDRKREKYLSFSQEIPTKEEFAAYTPPPLPPHLAKVLEDWPSDEEHYSHPETQTGPLLLNHLFLLQISDDVLIQSTTIRIGEKLTTTVFYKSV</sequence>
<evidence type="ECO:0000313" key="4">
    <source>
        <dbReference type="Proteomes" id="UP000252519"/>
    </source>
</evidence>
<comment type="caution">
    <text evidence="3">The sequence shown here is derived from an EMBL/GenBank/DDBJ whole genome shotgun (WGS) entry which is preliminary data.</text>
</comment>
<comment type="similarity">
    <text evidence="1">Belongs to the 5'-AMP-activated protein kinase beta subunit family.</text>
</comment>
<dbReference type="AlphaFoldDB" id="A0A368HA79"/>
<proteinExistence type="inferred from homology"/>
<dbReference type="Pfam" id="PF04739">
    <property type="entry name" value="AMPKBI"/>
    <property type="match status" value="1"/>
</dbReference>
<dbReference type="InterPro" id="IPR037256">
    <property type="entry name" value="ASC_dom_sf"/>
</dbReference>
<keyword evidence="3" id="KW-0808">Transferase</keyword>
<dbReference type="SMART" id="SM01010">
    <property type="entry name" value="AMPKBI"/>
    <property type="match status" value="1"/>
</dbReference>
<dbReference type="InterPro" id="IPR006828">
    <property type="entry name" value="ASC_dom"/>
</dbReference>
<name>A0A368HA79_ANCCA</name>
<keyword evidence="3" id="KW-0418">Kinase</keyword>
<reference evidence="3 4" key="1">
    <citation type="submission" date="2014-10" db="EMBL/GenBank/DDBJ databases">
        <title>Draft genome of the hookworm Ancylostoma caninum.</title>
        <authorList>
            <person name="Mitreva M."/>
        </authorList>
    </citation>
    <scope>NUCLEOTIDE SEQUENCE [LARGE SCALE GENOMIC DNA]</scope>
    <source>
        <strain evidence="3 4">Baltimore</strain>
    </source>
</reference>
<dbReference type="STRING" id="29170.A0A368HA79"/>
<dbReference type="Proteomes" id="UP000252519">
    <property type="component" value="Unassembled WGS sequence"/>
</dbReference>
<evidence type="ECO:0000259" key="2">
    <source>
        <dbReference type="SMART" id="SM01010"/>
    </source>
</evidence>
<evidence type="ECO:0000313" key="3">
    <source>
        <dbReference type="EMBL" id="RCN53513.1"/>
    </source>
</evidence>
<accession>A0A368HA79</accession>
<organism evidence="3 4">
    <name type="scientific">Ancylostoma caninum</name>
    <name type="common">Dog hookworm</name>
    <dbReference type="NCBI Taxonomy" id="29170"/>
    <lineage>
        <taxon>Eukaryota</taxon>
        <taxon>Metazoa</taxon>
        <taxon>Ecdysozoa</taxon>
        <taxon>Nematoda</taxon>
        <taxon>Chromadorea</taxon>
        <taxon>Rhabditida</taxon>
        <taxon>Rhabditina</taxon>
        <taxon>Rhabditomorpha</taxon>
        <taxon>Strongyloidea</taxon>
        <taxon>Ancylostomatidae</taxon>
        <taxon>Ancylostomatinae</taxon>
        <taxon>Ancylostoma</taxon>
    </lineage>
</organism>
<dbReference type="GO" id="GO:0005737">
    <property type="term" value="C:cytoplasm"/>
    <property type="evidence" value="ECO:0007669"/>
    <property type="project" value="UniProtKB-ARBA"/>
</dbReference>
<dbReference type="OrthoDB" id="531008at2759"/>
<protein>
    <submittedName>
        <fullName evidence="3">5'-AMP-activated protein kinase, beta subunit, complex-interacting region</fullName>
    </submittedName>
</protein>
<dbReference type="EMBL" id="JOJR01000001">
    <property type="protein sequence ID" value="RCN53513.1"/>
    <property type="molecule type" value="Genomic_DNA"/>
</dbReference>